<dbReference type="Proteomes" id="UP001175228">
    <property type="component" value="Unassembled WGS sequence"/>
</dbReference>
<name>A0AA39PPY0_9AGAR</name>
<organism evidence="1 2">
    <name type="scientific">Armillaria luteobubalina</name>
    <dbReference type="NCBI Taxonomy" id="153913"/>
    <lineage>
        <taxon>Eukaryota</taxon>
        <taxon>Fungi</taxon>
        <taxon>Dikarya</taxon>
        <taxon>Basidiomycota</taxon>
        <taxon>Agaricomycotina</taxon>
        <taxon>Agaricomycetes</taxon>
        <taxon>Agaricomycetidae</taxon>
        <taxon>Agaricales</taxon>
        <taxon>Marasmiineae</taxon>
        <taxon>Physalacriaceae</taxon>
        <taxon>Armillaria</taxon>
    </lineage>
</organism>
<dbReference type="AlphaFoldDB" id="A0AA39PPY0"/>
<accession>A0AA39PPY0</accession>
<evidence type="ECO:0000313" key="2">
    <source>
        <dbReference type="Proteomes" id="UP001175228"/>
    </source>
</evidence>
<keyword evidence="2" id="KW-1185">Reference proteome</keyword>
<gene>
    <name evidence="1" type="ORF">EDD18DRAFT_1110335</name>
</gene>
<evidence type="ECO:0000313" key="1">
    <source>
        <dbReference type="EMBL" id="KAK0488365.1"/>
    </source>
</evidence>
<protein>
    <submittedName>
        <fullName evidence="1">Uncharacterized protein</fullName>
    </submittedName>
</protein>
<comment type="caution">
    <text evidence="1">The sequence shown here is derived from an EMBL/GenBank/DDBJ whole genome shotgun (WGS) entry which is preliminary data.</text>
</comment>
<sequence length="277" mass="31047">MWKPTGGSDVSRNGDRSGYRIAYSGRPYRGWDCERPGPCVRRPARGEKAVDDSIYLRKRPVEADYMKEAKAVRRVDDDTVQEMRACNSSPLYGSDMFHYDLKFIDIAVQKRTRDWYRVKEGGVEEQSSRLASLERVESMYALWSLRLPTAPRPAPSGRVIEYRSLSLGQSKEKTEVLEMISKFTSPDEIASSITILVASTRLREPLSCDSPDIHDDLGMAPSAAAFKREGSLYAIFSAIVFDVKDLVQLHPSNGNALFSLGALYSLQDKSHSSPRPA</sequence>
<proteinExistence type="predicted"/>
<dbReference type="EMBL" id="JAUEPU010000039">
    <property type="protein sequence ID" value="KAK0488365.1"/>
    <property type="molecule type" value="Genomic_DNA"/>
</dbReference>
<reference evidence="1" key="1">
    <citation type="submission" date="2023-06" db="EMBL/GenBank/DDBJ databases">
        <authorList>
            <consortium name="Lawrence Berkeley National Laboratory"/>
            <person name="Ahrendt S."/>
            <person name="Sahu N."/>
            <person name="Indic B."/>
            <person name="Wong-Bajracharya J."/>
            <person name="Merenyi Z."/>
            <person name="Ke H.-M."/>
            <person name="Monk M."/>
            <person name="Kocsube S."/>
            <person name="Drula E."/>
            <person name="Lipzen A."/>
            <person name="Balint B."/>
            <person name="Henrissat B."/>
            <person name="Andreopoulos B."/>
            <person name="Martin F.M."/>
            <person name="Harder C.B."/>
            <person name="Rigling D."/>
            <person name="Ford K.L."/>
            <person name="Foster G.D."/>
            <person name="Pangilinan J."/>
            <person name="Papanicolaou A."/>
            <person name="Barry K."/>
            <person name="LaButti K."/>
            <person name="Viragh M."/>
            <person name="Koriabine M."/>
            <person name="Yan M."/>
            <person name="Riley R."/>
            <person name="Champramary S."/>
            <person name="Plett K.L."/>
            <person name="Tsai I.J."/>
            <person name="Slot J."/>
            <person name="Sipos G."/>
            <person name="Plett J."/>
            <person name="Nagy L.G."/>
            <person name="Grigoriev I.V."/>
        </authorList>
    </citation>
    <scope>NUCLEOTIDE SEQUENCE</scope>
    <source>
        <strain evidence="1">HWK02</strain>
    </source>
</reference>